<comment type="cofactor">
    <cofactor evidence="1">
        <name>FAD</name>
        <dbReference type="ChEBI" id="CHEBI:57692"/>
    </cofactor>
</comment>
<dbReference type="Gene3D" id="3.40.50.1820">
    <property type="entry name" value="alpha/beta hydrolase"/>
    <property type="match status" value="1"/>
</dbReference>
<evidence type="ECO:0000313" key="18">
    <source>
        <dbReference type="EMBL" id="MBE7366105.1"/>
    </source>
</evidence>
<accession>A0ABR9RXZ9</accession>
<keyword evidence="4" id="KW-0285">Flavoprotein</keyword>
<dbReference type="SUPFAM" id="SSF51905">
    <property type="entry name" value="FAD/NAD(P)-binding domain"/>
    <property type="match status" value="1"/>
</dbReference>
<dbReference type="InterPro" id="IPR000172">
    <property type="entry name" value="GMC_OxRdtase_N"/>
</dbReference>
<name>A0ABR9RXZ9_9BURK</name>
<comment type="similarity">
    <text evidence="2">Belongs to the GMC oxidoreductase family.</text>
</comment>
<evidence type="ECO:0000313" key="19">
    <source>
        <dbReference type="Proteomes" id="UP000806285"/>
    </source>
</evidence>
<evidence type="ECO:0000256" key="8">
    <source>
        <dbReference type="ARBA" id="ARBA00023166"/>
    </source>
</evidence>
<evidence type="ECO:0000256" key="1">
    <source>
        <dbReference type="ARBA" id="ARBA00001974"/>
    </source>
</evidence>
<evidence type="ECO:0000256" key="6">
    <source>
        <dbReference type="ARBA" id="ARBA00023002"/>
    </source>
</evidence>
<evidence type="ECO:0000256" key="7">
    <source>
        <dbReference type="ARBA" id="ARBA00023098"/>
    </source>
</evidence>
<dbReference type="Pfam" id="PF05199">
    <property type="entry name" value="GMC_oxred_C"/>
    <property type="match status" value="1"/>
</dbReference>
<dbReference type="RefSeq" id="WP_193674741.1">
    <property type="nucleotide sequence ID" value="NZ_JADDIV010000001.1"/>
</dbReference>
<dbReference type="InterPro" id="IPR052542">
    <property type="entry name" value="Cholesterol_Oxidase"/>
</dbReference>
<keyword evidence="19" id="KW-1185">Reference proteome</keyword>
<keyword evidence="7" id="KW-0443">Lipid metabolism</keyword>
<gene>
    <name evidence="18" type="ORF">IM787_00865</name>
</gene>
<dbReference type="EMBL" id="JADDIV010000001">
    <property type="protein sequence ID" value="MBE7366105.1"/>
    <property type="molecule type" value="Genomic_DNA"/>
</dbReference>
<keyword evidence="9" id="KW-0753">Steroid metabolism</keyword>
<dbReference type="InterPro" id="IPR029058">
    <property type="entry name" value="AB_hydrolase_fold"/>
</dbReference>
<sequence>MNPHEQRRLSGPVRRLSRGYSQLREAARAGTVFDVFIVGSGYGGSMAAYEFAGLRDAGGRPVSVCVLERGREYAPGMFPSSLQELPPHVRIHRMGPDKTIGRKDALLDVRIGADVTAIVGNGLGGGSLINAGVMEQPKLEEWDLARKHLPDAVVADLDARFFRRLRKDLGACEPEAADHPAHGKGGLRKTAALRDIARRAGGEFRLAALTVQTDDSHPELPQCTLCGDCMTGCNVGAKLSLDKTLLERARERGAEIYTGGSVLTVRRDPAGGWAVETVFTDDNLRKRHAPVLVKARKVVLAAGTLGSTEILLRSSDALPLSPRLGGSFSCNGDNLVAVHGLPDAVGTTTEESQPLDRRDIGPTITGIVDLGGLLLQEFAVPAPLRRFFDEAVTTTDLLHRLTQKPARRASQDQQGLDSAAVDPAAMERTLLVGLIGHDESRGRVLLPRRRRRADTREQEGRVRIKWAEVRRSPVMQRDYASAADTLQRGAQGAAVLPNPLWQPLPAAMDFLVGNERGPVLTVHPLGGCPMGASVAEGVVDPLGRVFAADGAIHEGLMVLDGSVLPGSLGANPALTIAAVARRASRKLAAEWGWTRGRARFVGPPAPRPLYRPIAACTPAPAIATEVELVERLAGEVGTHWVELTLCYRRLPVRDLAVRASRRLELFPAKSFVRVFDNAAGDARHRLMTLREDERNRQAVFIARLEGSLTLREGAMPDGSWLSSRKAAFAWLANRGHREIWDLLGDALRLDFSRIRHAGGFFQSAVRASQSRLFDYVLVVGEALQGGQSDIGRQLPQGHALRGGKELTYGRRCNPWLQLTRMKLSGFPGVRDGSVLALDGRFLARQGIPLLRITRQENQVVALAEFASLALSWARILLDIHLWSFRAPDPAPAREPRLLPQPMQGVPVFDSGIIPLQVRPGRLPVQLRWTRYGRPGAQPVVLVHGYSASGSTFTHDAIPMPLARYLWNRGRDVWVLDLRTSAGLETAREPWNFEDAAFADLPVAIDFIARQTGRPVDVFAHCIGAVMLGMALLGTPLPERPGQPRHAFPRQLAALRGNIRRIVLSQKGPVVVYCDDNVLRAYFMRVLRRAILPEDYQFRSEAKPGAATLLMDRLLATLPYPDDEYDRENPGLPWLRAPWAGFRHRMDALYARDFSLSNVDGRTLAAIEDLFGPLNLDTVAQAIHFARLNTITDPAGQPYDTSGAHLAARWPRGGTLSLHGADNGLVDVRTVEALGSQMRHAGVPFDARVVAGYGHQDCLIGRHAQRDVFPLVEEFLA</sequence>
<comment type="caution">
    <text evidence="18">The sequence shown here is derived from an EMBL/GenBank/DDBJ whole genome shotgun (WGS) entry which is preliminary data.</text>
</comment>
<feature type="domain" description="Glucose-methanol-choline oxidoreductase N-terminal" evidence="16">
    <location>
        <begin position="115"/>
        <end position="314"/>
    </location>
</feature>
<evidence type="ECO:0000256" key="14">
    <source>
        <dbReference type="ARBA" id="ARBA00049744"/>
    </source>
</evidence>
<keyword evidence="5" id="KW-0274">FAD</keyword>
<protein>
    <recommendedName>
        <fullName evidence="14">Cholesterol oxidase</fullName>
        <ecNumber evidence="13">1.1.3.6</ecNumber>
        <ecNumber evidence="11">5.3.3.1</ecNumber>
    </recommendedName>
    <alternativeName>
        <fullName evidence="15">Cholesterol isomerase</fullName>
    </alternativeName>
</protein>
<feature type="domain" description="Glucose-methanol-choline oxidoreductase C-terminal" evidence="17">
    <location>
        <begin position="520"/>
        <end position="580"/>
    </location>
</feature>
<evidence type="ECO:0000256" key="5">
    <source>
        <dbReference type="ARBA" id="ARBA00022827"/>
    </source>
</evidence>
<evidence type="ECO:0000259" key="17">
    <source>
        <dbReference type="Pfam" id="PF05199"/>
    </source>
</evidence>
<comment type="pathway">
    <text evidence="12">Steroid metabolism; cholesterol degradation.</text>
</comment>
<proteinExistence type="inferred from homology"/>
<dbReference type="Proteomes" id="UP000806285">
    <property type="component" value="Unassembled WGS sequence"/>
</dbReference>
<dbReference type="EC" id="5.3.3.1" evidence="11"/>
<evidence type="ECO:0000256" key="10">
    <source>
        <dbReference type="ARBA" id="ARBA00023235"/>
    </source>
</evidence>
<organism evidence="18 19">
    <name type="scientific">Ramlibacter pallidus</name>
    <dbReference type="NCBI Taxonomy" id="2780087"/>
    <lineage>
        <taxon>Bacteria</taxon>
        <taxon>Pseudomonadati</taxon>
        <taxon>Pseudomonadota</taxon>
        <taxon>Betaproteobacteria</taxon>
        <taxon>Burkholderiales</taxon>
        <taxon>Comamonadaceae</taxon>
        <taxon>Ramlibacter</taxon>
    </lineage>
</organism>
<dbReference type="InterPro" id="IPR007867">
    <property type="entry name" value="GMC_OxRtase_C"/>
</dbReference>
<evidence type="ECO:0000256" key="4">
    <source>
        <dbReference type="ARBA" id="ARBA00022630"/>
    </source>
</evidence>
<dbReference type="EC" id="1.1.3.6" evidence="13"/>
<dbReference type="SUPFAM" id="SSF53474">
    <property type="entry name" value="alpha/beta-Hydrolases"/>
    <property type="match status" value="1"/>
</dbReference>
<evidence type="ECO:0000256" key="15">
    <source>
        <dbReference type="ARBA" id="ARBA00049778"/>
    </source>
</evidence>
<dbReference type="PANTHER" id="PTHR47470:SF1">
    <property type="entry name" value="FAD-DEPENDENT OXIDOREDUCTASE 2 FAD BINDING DOMAIN-CONTAINING PROTEIN"/>
    <property type="match status" value="1"/>
</dbReference>
<evidence type="ECO:0000259" key="16">
    <source>
        <dbReference type="Pfam" id="PF00732"/>
    </source>
</evidence>
<dbReference type="Gene3D" id="3.50.50.60">
    <property type="entry name" value="FAD/NAD(P)-binding domain"/>
    <property type="match status" value="3"/>
</dbReference>
<keyword evidence="6" id="KW-0560">Oxidoreductase</keyword>
<keyword evidence="8" id="KW-1207">Sterol metabolism</keyword>
<keyword evidence="10" id="KW-0413">Isomerase</keyword>
<evidence type="ECO:0000256" key="12">
    <source>
        <dbReference type="ARBA" id="ARBA00049645"/>
    </source>
</evidence>
<dbReference type="InterPro" id="IPR036188">
    <property type="entry name" value="FAD/NAD-bd_sf"/>
</dbReference>
<evidence type="ECO:0000256" key="13">
    <source>
        <dbReference type="ARBA" id="ARBA00049723"/>
    </source>
</evidence>
<evidence type="ECO:0000256" key="3">
    <source>
        <dbReference type="ARBA" id="ARBA00022548"/>
    </source>
</evidence>
<dbReference type="Pfam" id="PF00732">
    <property type="entry name" value="GMC_oxred_N"/>
    <property type="match status" value="1"/>
</dbReference>
<keyword evidence="3" id="KW-0153">Cholesterol metabolism</keyword>
<dbReference type="PANTHER" id="PTHR47470">
    <property type="entry name" value="CHOLESTEROL OXIDASE"/>
    <property type="match status" value="1"/>
</dbReference>
<evidence type="ECO:0000256" key="2">
    <source>
        <dbReference type="ARBA" id="ARBA00010790"/>
    </source>
</evidence>
<evidence type="ECO:0000256" key="9">
    <source>
        <dbReference type="ARBA" id="ARBA00023221"/>
    </source>
</evidence>
<evidence type="ECO:0000256" key="11">
    <source>
        <dbReference type="ARBA" id="ARBA00038856"/>
    </source>
</evidence>
<reference evidence="18 19" key="1">
    <citation type="submission" date="2020-10" db="EMBL/GenBank/DDBJ databases">
        <title>Ramlibacter sp. HM2 16S ribosomal RNA gene Genome sequencing and assembly.</title>
        <authorList>
            <person name="Kang M."/>
        </authorList>
    </citation>
    <scope>NUCLEOTIDE SEQUENCE [LARGE SCALE GENOMIC DNA]</scope>
    <source>
        <strain evidence="18 19">HM2</strain>
    </source>
</reference>